<dbReference type="Proteomes" id="UP000191144">
    <property type="component" value="Chromosome B"/>
</dbReference>
<dbReference type="OrthoDB" id="4062164at2759"/>
<evidence type="ECO:0000313" key="1">
    <source>
        <dbReference type="EMBL" id="SCU81200.1"/>
    </source>
</evidence>
<gene>
    <name evidence="1" type="ORF">LAME_0B05996G</name>
</gene>
<protein>
    <submittedName>
        <fullName evidence="1">LAME_0B05996g1_1</fullName>
    </submittedName>
</protein>
<dbReference type="EMBL" id="LT598478">
    <property type="protein sequence ID" value="SCU81200.1"/>
    <property type="molecule type" value="Genomic_DNA"/>
</dbReference>
<dbReference type="AlphaFoldDB" id="A0A1G4IWK0"/>
<proteinExistence type="predicted"/>
<sequence>MRLVTNSTVYRKNAGSCLDHFFPLTPSNSPKLKRKMESFGILDRPLTHGFPSLDPDSPDYALRAHTLPSNITGVRQLVINKQNGRVVAAKSQLVGRMEDALIRWRPPVSCHAGSTAALKGKHPYQLEVDTTALRNSQAHTSLDSIRQCFEALSNAVSRPRTEKSDMHNHPEATSLFHSVNLGDSANSSQSSSASGMLQEIRQSLQSAETRGLTPRAIVCEQELETHSIEPISYSFPIPAYYLPQQVPRPVEESTRDNVNENEGEGEGPVQTYWGNFWNQFCRECKLLCACV</sequence>
<organism evidence="1 2">
    <name type="scientific">Lachancea meyersii CBS 8951</name>
    <dbReference type="NCBI Taxonomy" id="1266667"/>
    <lineage>
        <taxon>Eukaryota</taxon>
        <taxon>Fungi</taxon>
        <taxon>Dikarya</taxon>
        <taxon>Ascomycota</taxon>
        <taxon>Saccharomycotina</taxon>
        <taxon>Saccharomycetes</taxon>
        <taxon>Saccharomycetales</taxon>
        <taxon>Saccharomycetaceae</taxon>
        <taxon>Lachancea</taxon>
    </lineage>
</organism>
<evidence type="ECO:0000313" key="2">
    <source>
        <dbReference type="Proteomes" id="UP000191144"/>
    </source>
</evidence>
<name>A0A1G4IWK0_9SACH</name>
<keyword evidence="2" id="KW-1185">Reference proteome</keyword>
<accession>A0A1G4IWK0</accession>
<reference evidence="2" key="1">
    <citation type="submission" date="2016-03" db="EMBL/GenBank/DDBJ databases">
        <authorList>
            <person name="Devillers Hugo."/>
        </authorList>
    </citation>
    <scope>NUCLEOTIDE SEQUENCE [LARGE SCALE GENOMIC DNA]</scope>
</reference>